<keyword evidence="3" id="KW-1185">Reference proteome</keyword>
<accession>A0A1H8RY26</accession>
<reference evidence="3" key="1">
    <citation type="submission" date="2016-10" db="EMBL/GenBank/DDBJ databases">
        <authorList>
            <person name="Varghese N."/>
            <person name="Submissions S."/>
        </authorList>
    </citation>
    <scope>NUCLEOTIDE SEQUENCE [LARGE SCALE GENOMIC DNA]</scope>
    <source>
        <strain evidence="3">CGMCC 1.10121</strain>
    </source>
</reference>
<keyword evidence="1" id="KW-0812">Transmembrane</keyword>
<proteinExistence type="predicted"/>
<dbReference type="Proteomes" id="UP000199126">
    <property type="component" value="Unassembled WGS sequence"/>
</dbReference>
<dbReference type="EMBL" id="FODV01000004">
    <property type="protein sequence ID" value="SEO71207.1"/>
    <property type="molecule type" value="Genomic_DNA"/>
</dbReference>
<name>A0A1H8RY26_9EURY</name>
<organism evidence="2 3">
    <name type="scientific">Halogranum amylolyticum</name>
    <dbReference type="NCBI Taxonomy" id="660520"/>
    <lineage>
        <taxon>Archaea</taxon>
        <taxon>Methanobacteriati</taxon>
        <taxon>Methanobacteriota</taxon>
        <taxon>Stenosarchaea group</taxon>
        <taxon>Halobacteria</taxon>
        <taxon>Halobacteriales</taxon>
        <taxon>Haloferacaceae</taxon>
    </lineage>
</organism>
<keyword evidence="1" id="KW-0472">Membrane</keyword>
<protein>
    <submittedName>
        <fullName evidence="2">Uncharacterized protein</fullName>
    </submittedName>
</protein>
<feature type="transmembrane region" description="Helical" evidence="1">
    <location>
        <begin position="16"/>
        <end position="40"/>
    </location>
</feature>
<evidence type="ECO:0000313" key="2">
    <source>
        <dbReference type="EMBL" id="SEO71207.1"/>
    </source>
</evidence>
<gene>
    <name evidence="2" type="ORF">SAMN04487948_104310</name>
</gene>
<evidence type="ECO:0000256" key="1">
    <source>
        <dbReference type="SAM" id="Phobius"/>
    </source>
</evidence>
<keyword evidence="1" id="KW-1133">Transmembrane helix</keyword>
<dbReference type="AlphaFoldDB" id="A0A1H8RY26"/>
<sequence length="54" mass="5464">MLIAAGVLTYSLDAEVVGIGVLLGVGFPVVVLLGGVVYAIGTETDTTVDSQKQN</sequence>
<evidence type="ECO:0000313" key="3">
    <source>
        <dbReference type="Proteomes" id="UP000199126"/>
    </source>
</evidence>